<dbReference type="PATRIC" id="fig|1450449.3.peg.247"/>
<reference evidence="7 8" key="1">
    <citation type="journal article" date="2014" name="Genome Announc.">
        <title>Genome Sequence of a Presumptive Mannheimia haemolytica Strain with an A1/A6-Cross-Reactive Serotype from a White-Tailed Deer (Odocoileus virginianus).</title>
        <authorList>
            <person name="Lawrence P.K."/>
            <person name="Bey R.F."/>
            <person name="Wiener B."/>
            <person name="Kittichotirat W."/>
            <person name="Bumgarner R.E."/>
        </authorList>
    </citation>
    <scope>NUCLEOTIDE SEQUENCE [LARGE SCALE GENOMIC DNA]</scope>
    <source>
        <strain evidence="7 8">PKL10</strain>
    </source>
</reference>
<proteinExistence type="inferred from homology"/>
<comment type="pathway">
    <text evidence="5">Quinol/quinone metabolism; 1,4-dihydroxy-2-naphthoate biosynthesis; 1,4-dihydroxy-2-naphthoate from chorismate: step 1/7.</text>
</comment>
<dbReference type="GO" id="GO:0009234">
    <property type="term" value="P:menaquinone biosynthetic process"/>
    <property type="evidence" value="ECO:0007669"/>
    <property type="project" value="UniProtKB-UniRule"/>
</dbReference>
<dbReference type="InterPro" id="IPR034681">
    <property type="entry name" value="MenF"/>
</dbReference>
<feature type="domain" description="Chorismate-utilising enzyme C-terminal" evidence="6">
    <location>
        <begin position="164"/>
        <end position="416"/>
    </location>
</feature>
<dbReference type="InterPro" id="IPR044250">
    <property type="entry name" value="MenF-like"/>
</dbReference>
<evidence type="ECO:0000256" key="3">
    <source>
        <dbReference type="ARBA" id="ARBA00022842"/>
    </source>
</evidence>
<comment type="similarity">
    <text evidence="2 5">Belongs to the isochorismate synthase family.</text>
</comment>
<feature type="binding site" evidence="5">
    <location>
        <position position="279"/>
    </location>
    <ligand>
        <name>Mg(2+)</name>
        <dbReference type="ChEBI" id="CHEBI:18420"/>
    </ligand>
</feature>
<accession>A0A011P9V2</accession>
<dbReference type="OrthoDB" id="9806579at2"/>
<feature type="active site" description="Proton acceptor" evidence="5">
    <location>
        <position position="185"/>
    </location>
</feature>
<comment type="pathway">
    <text evidence="5">Quinol/quinone metabolism; menaquinone biosynthesis.</text>
</comment>
<dbReference type="UniPathway" id="UPA00079"/>
<dbReference type="InterPro" id="IPR004561">
    <property type="entry name" value="IsoChor_synthase"/>
</dbReference>
<dbReference type="EC" id="5.4.4.2" evidence="5"/>
<dbReference type="GO" id="GO:0000287">
    <property type="term" value="F:magnesium ion binding"/>
    <property type="evidence" value="ECO:0007669"/>
    <property type="project" value="UniProtKB-UniRule"/>
</dbReference>
<feature type="binding site" evidence="5">
    <location>
        <position position="412"/>
    </location>
    <ligand>
        <name>Mg(2+)</name>
        <dbReference type="ChEBI" id="CHEBI:18420"/>
    </ligand>
</feature>
<dbReference type="Gene3D" id="3.60.120.10">
    <property type="entry name" value="Anthranilate synthase"/>
    <property type="match status" value="1"/>
</dbReference>
<evidence type="ECO:0000256" key="1">
    <source>
        <dbReference type="ARBA" id="ARBA00000799"/>
    </source>
</evidence>
<evidence type="ECO:0000256" key="5">
    <source>
        <dbReference type="HAMAP-Rule" id="MF_01935"/>
    </source>
</evidence>
<dbReference type="STRING" id="1122190.GCA_000621105_00227"/>
<dbReference type="EMBL" id="JANJ01000001">
    <property type="protein sequence ID" value="EXI63099.1"/>
    <property type="molecule type" value="Genomic_DNA"/>
</dbReference>
<dbReference type="SUPFAM" id="SSF56322">
    <property type="entry name" value="ADC synthase"/>
    <property type="match status" value="1"/>
</dbReference>
<keyword evidence="4 5" id="KW-0413">Isomerase</keyword>
<organism evidence="7 8">
    <name type="scientific">Mannheimia granulomatis</name>
    <dbReference type="NCBI Taxonomy" id="85402"/>
    <lineage>
        <taxon>Bacteria</taxon>
        <taxon>Pseudomonadati</taxon>
        <taxon>Pseudomonadota</taxon>
        <taxon>Gammaproteobacteria</taxon>
        <taxon>Pasteurellales</taxon>
        <taxon>Pasteurellaceae</taxon>
        <taxon>Mannheimia</taxon>
    </lineage>
</organism>
<dbReference type="InterPro" id="IPR005801">
    <property type="entry name" value="ADC_synthase"/>
</dbReference>
<dbReference type="PANTHER" id="PTHR47253:SF4">
    <property type="entry name" value="ISOCHORISMATE SYNTHASE 2, CHLOROPLASTIC"/>
    <property type="match status" value="1"/>
</dbReference>
<comment type="cofactor">
    <cofactor evidence="5">
        <name>Mg(2+)</name>
        <dbReference type="ChEBI" id="CHEBI:18420"/>
    </cofactor>
</comment>
<evidence type="ECO:0000256" key="2">
    <source>
        <dbReference type="ARBA" id="ARBA00005297"/>
    </source>
</evidence>
<evidence type="ECO:0000256" key="4">
    <source>
        <dbReference type="ARBA" id="ARBA00023235"/>
    </source>
</evidence>
<evidence type="ECO:0000313" key="7">
    <source>
        <dbReference type="EMBL" id="EXI63099.1"/>
    </source>
</evidence>
<dbReference type="AlphaFoldDB" id="A0A011P9V2"/>
<dbReference type="GO" id="GO:0008909">
    <property type="term" value="F:isochorismate synthase activity"/>
    <property type="evidence" value="ECO:0007669"/>
    <property type="project" value="UniProtKB-UniRule"/>
</dbReference>
<name>A0A011P9V2_9PAST</name>
<dbReference type="NCBIfam" id="TIGR00543">
    <property type="entry name" value="isochor_syn"/>
    <property type="match status" value="1"/>
</dbReference>
<dbReference type="UniPathway" id="UPA01057">
    <property type="reaction ID" value="UER00163"/>
</dbReference>
<protein>
    <recommendedName>
        <fullName evidence="5">Isochorismate synthase MenF</fullName>
        <ecNumber evidence="5">5.4.4.2</ecNumber>
    </recommendedName>
    <alternativeName>
        <fullName evidence="5">Isochorismate mutase</fullName>
    </alternativeName>
</protein>
<keyword evidence="3 5" id="KW-0460">Magnesium</keyword>
<feature type="active site" description="Proton donor" evidence="5">
    <location>
        <position position="235"/>
    </location>
</feature>
<evidence type="ECO:0000259" key="6">
    <source>
        <dbReference type="Pfam" id="PF00425"/>
    </source>
</evidence>
<dbReference type="InterPro" id="IPR015890">
    <property type="entry name" value="Chorismate_C"/>
</dbReference>
<dbReference type="RefSeq" id="WP_042801327.1">
    <property type="nucleotide sequence ID" value="NZ_AVSP01000004.1"/>
</dbReference>
<dbReference type="Pfam" id="PF00425">
    <property type="entry name" value="Chorismate_bind"/>
    <property type="match status" value="1"/>
</dbReference>
<gene>
    <name evidence="5" type="primary">menF</name>
    <name evidence="7" type="ORF">AK33_01460</name>
</gene>
<sequence length="433" mass="49139">MPIFNQLKQELIKGYTEISHHQGLIAIQASVAYSEENFSLLGWLKAQENHYPHFFLQYRDSAQAIATIGILKQFNTLEAAQTFIEQQNLPLIGGMQFEGNTQFILPQFSLVKNQQNLTACFYFDSDHYQQQAVIFEQFLANFEQVSQLSLTNNTMLSINSASNFEQWKHNIDKAIAAIKEGFFRKVVLANATTLNFELPISCYDLLAESEKTNLGCYHFLWAESAENAFIGSTPERLYQRQGKYFFTEALAGTSAVMPSEIQTELNAQWLLSDPKNIHENQLVVDDIENNLKDCVDHFEVAEATIKRLNNVQHLRRTIQAELKGNMSDRDCLLRIHPTAAVAGLPRQNAIQFLTQNEPFTRHWYAGTLGVMSQRESEFCVTLRSALIARNTITLYAGAGIVEASDPQSEWQEIKRKSQGIAKLLNIDLVVSEI</sequence>
<keyword evidence="5" id="KW-0474">Menaquinone biosynthesis</keyword>
<comment type="catalytic activity">
    <reaction evidence="1 5">
        <text>chorismate = isochorismate</text>
        <dbReference type="Rhea" id="RHEA:18985"/>
        <dbReference type="ChEBI" id="CHEBI:29748"/>
        <dbReference type="ChEBI" id="CHEBI:29780"/>
        <dbReference type="EC" id="5.4.4.2"/>
    </reaction>
</comment>
<keyword evidence="8" id="KW-1185">Reference proteome</keyword>
<evidence type="ECO:0000313" key="8">
    <source>
        <dbReference type="Proteomes" id="UP000054123"/>
    </source>
</evidence>
<dbReference type="HAMAP" id="MF_01935">
    <property type="entry name" value="MenF"/>
    <property type="match status" value="1"/>
</dbReference>
<keyword evidence="5" id="KW-0479">Metal-binding</keyword>
<dbReference type="PANTHER" id="PTHR47253">
    <property type="match status" value="1"/>
</dbReference>
<dbReference type="Proteomes" id="UP000054123">
    <property type="component" value="Unassembled WGS sequence"/>
</dbReference>
<comment type="function">
    <text evidence="5">Catalyzes the conversion of chorismate to isochorismate.</text>
</comment>
<comment type="caution">
    <text evidence="7">The sequence shown here is derived from an EMBL/GenBank/DDBJ whole genome shotgun (WGS) entry which is preliminary data.</text>
</comment>